<dbReference type="GeneID" id="8502013"/>
<proteinExistence type="predicted"/>
<keyword evidence="2" id="KW-1185">Reference proteome</keyword>
<evidence type="ECO:0000313" key="2">
    <source>
        <dbReference type="Proteomes" id="UP000002038"/>
    </source>
</evidence>
<sequence>MHGKSVHGPFSACADTKVNESKPHIAVGSWWALKDWAESFVGWLAAKGPKGPPRASLSLPRVDSQVAVDATSSIFEGHCNCGETKFMVLMDGTASREAPAMIARN</sequence>
<reference evidence="2" key="1">
    <citation type="journal article" date="2015" name="PLoS Genet.">
        <title>The dynamic genome and transcriptome of the human fungal pathogen Blastomyces and close relative Emmonsia.</title>
        <authorList>
            <person name="Munoz J.F."/>
            <person name="Gauthier G.M."/>
            <person name="Desjardins C.A."/>
            <person name="Gallo J.E."/>
            <person name="Holder J."/>
            <person name="Sullivan T.D."/>
            <person name="Marty A.J."/>
            <person name="Carmen J.C."/>
            <person name="Chen Z."/>
            <person name="Ding L."/>
            <person name="Gujja S."/>
            <person name="Magrini V."/>
            <person name="Misas E."/>
            <person name="Mitreva M."/>
            <person name="Priest M."/>
            <person name="Saif S."/>
            <person name="Whiston E.A."/>
            <person name="Young S."/>
            <person name="Zeng Q."/>
            <person name="Goldman W.E."/>
            <person name="Mardis E.R."/>
            <person name="Taylor J.W."/>
            <person name="McEwen J.G."/>
            <person name="Clay O.K."/>
            <person name="Klein B.S."/>
            <person name="Cuomo C.A."/>
        </authorList>
    </citation>
    <scope>NUCLEOTIDE SEQUENCE [LARGE SCALE GENOMIC DNA]</scope>
    <source>
        <strain evidence="2">SLH14081</strain>
    </source>
</reference>
<dbReference type="EMBL" id="GG657477">
    <property type="protein sequence ID" value="OAT13702.1"/>
    <property type="molecule type" value="Genomic_DNA"/>
</dbReference>
<accession>A0A179V511</accession>
<dbReference type="RefSeq" id="XP_002621594.1">
    <property type="nucleotide sequence ID" value="XM_002621548.1"/>
</dbReference>
<protein>
    <submittedName>
        <fullName evidence="1">Uncharacterized protein</fullName>
    </submittedName>
</protein>
<gene>
    <name evidence="1" type="ORF">BDBG_08852</name>
</gene>
<dbReference type="KEGG" id="bgh:BDBG_08852"/>
<dbReference type="Proteomes" id="UP000002038">
    <property type="component" value="Unassembled WGS sequence"/>
</dbReference>
<name>A0A179V511_BLAGS</name>
<organism evidence="1 2">
    <name type="scientific">Blastomyces gilchristii (strain SLH14081)</name>
    <name type="common">Blastomyces dermatitidis</name>
    <dbReference type="NCBI Taxonomy" id="559298"/>
    <lineage>
        <taxon>Eukaryota</taxon>
        <taxon>Fungi</taxon>
        <taxon>Dikarya</taxon>
        <taxon>Ascomycota</taxon>
        <taxon>Pezizomycotina</taxon>
        <taxon>Eurotiomycetes</taxon>
        <taxon>Eurotiomycetidae</taxon>
        <taxon>Onygenales</taxon>
        <taxon>Ajellomycetaceae</taxon>
        <taxon>Blastomyces</taxon>
    </lineage>
</organism>
<dbReference type="OrthoDB" id="428480at2759"/>
<dbReference type="VEuPathDB" id="FungiDB:BDBG_08852"/>
<evidence type="ECO:0000313" key="1">
    <source>
        <dbReference type="EMBL" id="OAT13702.1"/>
    </source>
</evidence>
<dbReference type="AlphaFoldDB" id="A0A179V511"/>